<gene>
    <name evidence="1" type="ORF">ACED38_19745</name>
</gene>
<evidence type="ECO:0008006" key="3">
    <source>
        <dbReference type="Google" id="ProtNLM"/>
    </source>
</evidence>
<keyword evidence="2" id="KW-1185">Reference proteome</keyword>
<organism evidence="1 2">
    <name type="scientific">Vibrio cortegadensis</name>
    <dbReference type="NCBI Taxonomy" id="1328770"/>
    <lineage>
        <taxon>Bacteria</taxon>
        <taxon>Pseudomonadati</taxon>
        <taxon>Pseudomonadota</taxon>
        <taxon>Gammaproteobacteria</taxon>
        <taxon>Vibrionales</taxon>
        <taxon>Vibrionaceae</taxon>
        <taxon>Vibrio</taxon>
    </lineage>
</organism>
<protein>
    <recommendedName>
        <fullName evidence="3">Transposase</fullName>
    </recommendedName>
</protein>
<reference evidence="1 2" key="1">
    <citation type="submission" date="2024-06" db="EMBL/GenBank/DDBJ databases">
        <authorList>
            <person name="Steensen K."/>
            <person name="Seneca J."/>
            <person name="Bartlau N."/>
            <person name="Yu A.X."/>
            <person name="Polz M.F."/>
        </authorList>
    </citation>
    <scope>NUCLEOTIDE SEQUENCE [LARGE SCALE GENOMIC DNA]</scope>
    <source>
        <strain evidence="1 2">FF146</strain>
    </source>
</reference>
<dbReference type="EMBL" id="JBGOOT010000084">
    <property type="protein sequence ID" value="MEZ8197084.1"/>
    <property type="molecule type" value="Genomic_DNA"/>
</dbReference>
<evidence type="ECO:0000313" key="1">
    <source>
        <dbReference type="EMBL" id="MEZ8197084.1"/>
    </source>
</evidence>
<name>A0ABV4MC23_9VIBR</name>
<dbReference type="RefSeq" id="WP_371712174.1">
    <property type="nucleotide sequence ID" value="NZ_JBGONK010000015.1"/>
</dbReference>
<accession>A0ABV4MC23</accession>
<comment type="caution">
    <text evidence="1">The sequence shown here is derived from an EMBL/GenBank/DDBJ whole genome shotgun (WGS) entry which is preliminary data.</text>
</comment>
<proteinExistence type="predicted"/>
<evidence type="ECO:0000313" key="2">
    <source>
        <dbReference type="Proteomes" id="UP001569153"/>
    </source>
</evidence>
<sequence>MGAAQIGIANLSEFGVETQLTTLCPELWIPHDTSDRSQKIR</sequence>
<dbReference type="Proteomes" id="UP001569153">
    <property type="component" value="Unassembled WGS sequence"/>
</dbReference>